<accession>A0A3P7Z802</accession>
<gene>
    <name evidence="1" type="ORF">HPBE_LOCUS13502</name>
</gene>
<dbReference type="OrthoDB" id="5860043at2759"/>
<organism evidence="2 3">
    <name type="scientific">Heligmosomoides polygyrus</name>
    <name type="common">Parasitic roundworm</name>
    <dbReference type="NCBI Taxonomy" id="6339"/>
    <lineage>
        <taxon>Eukaryota</taxon>
        <taxon>Metazoa</taxon>
        <taxon>Ecdysozoa</taxon>
        <taxon>Nematoda</taxon>
        <taxon>Chromadorea</taxon>
        <taxon>Rhabditida</taxon>
        <taxon>Rhabditina</taxon>
        <taxon>Rhabditomorpha</taxon>
        <taxon>Strongyloidea</taxon>
        <taxon>Heligmosomidae</taxon>
        <taxon>Heligmosomoides</taxon>
    </lineage>
</organism>
<dbReference type="WBParaSite" id="HPBE_0001350101-mRNA-1">
    <property type="protein sequence ID" value="HPBE_0001350101-mRNA-1"/>
    <property type="gene ID" value="HPBE_0001350101"/>
</dbReference>
<reference evidence="3" key="2">
    <citation type="submission" date="2019-09" db="UniProtKB">
        <authorList>
            <consortium name="WormBaseParasite"/>
        </authorList>
    </citation>
    <scope>IDENTIFICATION</scope>
</reference>
<evidence type="ECO:0000313" key="1">
    <source>
        <dbReference type="EMBL" id="VDO96411.1"/>
    </source>
</evidence>
<dbReference type="EMBL" id="UZAH01027946">
    <property type="protein sequence ID" value="VDO96411.1"/>
    <property type="molecule type" value="Genomic_DNA"/>
</dbReference>
<keyword evidence="2" id="KW-1185">Reference proteome</keyword>
<dbReference type="Proteomes" id="UP000050761">
    <property type="component" value="Unassembled WGS sequence"/>
</dbReference>
<evidence type="ECO:0000313" key="3">
    <source>
        <dbReference type="WBParaSite" id="HPBE_0001350101-mRNA-1"/>
    </source>
</evidence>
<sequence>MEDEATVMGRILDVALQKRRGQGRRKKGFSLHKHFLQTRLIRTLSSDIQKILFVREKRRSAAHLYLKDL</sequence>
<name>A0A183FY19_HELPZ</name>
<evidence type="ECO:0000313" key="2">
    <source>
        <dbReference type="Proteomes" id="UP000050761"/>
    </source>
</evidence>
<reference evidence="1 2" key="1">
    <citation type="submission" date="2018-11" db="EMBL/GenBank/DDBJ databases">
        <authorList>
            <consortium name="Pathogen Informatics"/>
        </authorList>
    </citation>
    <scope>NUCLEOTIDE SEQUENCE [LARGE SCALE GENOMIC DNA]</scope>
</reference>
<dbReference type="AlphaFoldDB" id="A0A183FY19"/>
<accession>A0A183FY19</accession>
<proteinExistence type="predicted"/>
<protein>
    <submittedName>
        <fullName evidence="1 3">Uncharacterized protein</fullName>
    </submittedName>
</protein>